<name>A0ACB8GTC7_PSICU</name>
<protein>
    <submittedName>
        <fullName evidence="1">Uncharacterized protein</fullName>
    </submittedName>
</protein>
<comment type="caution">
    <text evidence="1">The sequence shown here is derived from an EMBL/GenBank/DDBJ whole genome shotgun (WGS) entry which is preliminary data.</text>
</comment>
<dbReference type="Proteomes" id="UP000664032">
    <property type="component" value="Unassembled WGS sequence"/>
</dbReference>
<dbReference type="EMBL" id="JAFIQS020000008">
    <property type="protein sequence ID" value="KAH9478839.1"/>
    <property type="molecule type" value="Genomic_DNA"/>
</dbReference>
<organism evidence="1 2">
    <name type="scientific">Psilocybe cubensis</name>
    <name type="common">Psychedelic mushroom</name>
    <name type="synonym">Stropharia cubensis</name>
    <dbReference type="NCBI Taxonomy" id="181762"/>
    <lineage>
        <taxon>Eukaryota</taxon>
        <taxon>Fungi</taxon>
        <taxon>Dikarya</taxon>
        <taxon>Basidiomycota</taxon>
        <taxon>Agaricomycotina</taxon>
        <taxon>Agaricomycetes</taxon>
        <taxon>Agaricomycetidae</taxon>
        <taxon>Agaricales</taxon>
        <taxon>Agaricineae</taxon>
        <taxon>Strophariaceae</taxon>
        <taxon>Psilocybe</taxon>
    </lineage>
</organism>
<sequence length="502" mass="55545">MLTELECESERALQELYPMFSITFDFADAATLAEVTSALQLTSTGLEGFSLENGGTTIDPNIWFIPDNLFQQMFGSTLPLNWQEYVPITPNIHDPPPPVPRPSNSHGEQRLSDSEGANSSFADIEAYRGTYHAEHEGASGSSSVVYPDTKHFGCDIPVGHFPTDQQLVFPEVLNGSLNQHMDIFHNDYGAHQIYPEPRMTSTGDPTIPPFQEASNQTFLGGYPNPRVSVHPYSGDTEEGKTERNDNIFDYAEHHKHSASGMSPVEQNDGTSASTAVRSNMQRPQIGMSPSGEGDAGSLYQTQTARHPKGSTRFQIRLARGTFDAHHLPALDAAARNGAVFERDDGELQSVGRKTRLIDGRRQRQAARTRLDTVTGKPMSQGLRPDCEGYKPKTRRNNSPNIPLGHYETSRPLYGAGVGDGLNTLEHIEDDNASDTSDYKPKQTMHPVLRDGIQGSGMYDPDLKPNATYFEERQRKQKTFKLGEIPIHGNFLNAMLEYSPTYA</sequence>
<accession>A0ACB8GTC7</accession>
<evidence type="ECO:0000313" key="1">
    <source>
        <dbReference type="EMBL" id="KAH9478839.1"/>
    </source>
</evidence>
<proteinExistence type="predicted"/>
<evidence type="ECO:0000313" key="2">
    <source>
        <dbReference type="Proteomes" id="UP000664032"/>
    </source>
</evidence>
<reference evidence="1" key="1">
    <citation type="submission" date="2021-10" db="EMBL/GenBank/DDBJ databases">
        <title>Psilocybe cubensis genome.</title>
        <authorList>
            <person name="Mckernan K.J."/>
            <person name="Crawford S."/>
            <person name="Trippe A."/>
            <person name="Kane L.T."/>
            <person name="Mclaughlin S."/>
        </authorList>
    </citation>
    <scope>NUCLEOTIDE SEQUENCE</scope>
    <source>
        <strain evidence="1">MGC-MH-2018</strain>
    </source>
</reference>
<keyword evidence="2" id="KW-1185">Reference proteome</keyword>
<gene>
    <name evidence="1" type="ORF">JR316_0009301</name>
</gene>